<dbReference type="AlphaFoldDB" id="A0A1G6VMC2"/>
<keyword evidence="2" id="KW-1185">Reference proteome</keyword>
<dbReference type="EMBL" id="FNAD01000005">
    <property type="protein sequence ID" value="SDD54661.1"/>
    <property type="molecule type" value="Genomic_DNA"/>
</dbReference>
<accession>A0A1G6VMC2</accession>
<reference evidence="2" key="1">
    <citation type="submission" date="2016-10" db="EMBL/GenBank/DDBJ databases">
        <authorList>
            <person name="Varghese N."/>
            <person name="Submissions S."/>
        </authorList>
    </citation>
    <scope>NUCLEOTIDE SEQUENCE [LARGE SCALE GENOMIC DNA]</scope>
    <source>
        <strain evidence="2">CGMCC 4.3516</strain>
    </source>
</reference>
<proteinExistence type="predicted"/>
<evidence type="ECO:0000313" key="1">
    <source>
        <dbReference type="EMBL" id="SDD54661.1"/>
    </source>
</evidence>
<name>A0A1G6VMC2_9ACTN</name>
<organism evidence="1 2">
    <name type="scientific">Glycomyces harbinensis</name>
    <dbReference type="NCBI Taxonomy" id="58114"/>
    <lineage>
        <taxon>Bacteria</taxon>
        <taxon>Bacillati</taxon>
        <taxon>Actinomycetota</taxon>
        <taxon>Actinomycetes</taxon>
        <taxon>Glycomycetales</taxon>
        <taxon>Glycomycetaceae</taxon>
        <taxon>Glycomyces</taxon>
    </lineage>
</organism>
<protein>
    <submittedName>
        <fullName evidence="1">Uncharacterized protein</fullName>
    </submittedName>
</protein>
<dbReference type="Proteomes" id="UP000198949">
    <property type="component" value="Unassembled WGS sequence"/>
</dbReference>
<evidence type="ECO:0000313" key="2">
    <source>
        <dbReference type="Proteomes" id="UP000198949"/>
    </source>
</evidence>
<gene>
    <name evidence="1" type="ORF">SAMN05216270_10522</name>
</gene>
<sequence>MALFASAVIAVVALTVCQDTFRNEDPSAEEGGQGLSHAETISCSQFIAEGEVA</sequence>